<keyword evidence="8" id="KW-1185">Reference proteome</keyword>
<dbReference type="InterPro" id="IPR037871">
    <property type="entry name" value="PH_Phafin"/>
</dbReference>
<name>A0A3Q2PZX3_FUNHE</name>
<dbReference type="CDD" id="cd01218">
    <property type="entry name" value="PH_Phafin2-like"/>
    <property type="match status" value="1"/>
</dbReference>
<evidence type="ECO:0000313" key="8">
    <source>
        <dbReference type="Proteomes" id="UP000265000"/>
    </source>
</evidence>
<dbReference type="GO" id="GO:0008270">
    <property type="term" value="F:zinc ion binding"/>
    <property type="evidence" value="ECO:0007669"/>
    <property type="project" value="UniProtKB-KW"/>
</dbReference>
<evidence type="ECO:0000259" key="5">
    <source>
        <dbReference type="PROSITE" id="PS50003"/>
    </source>
</evidence>
<dbReference type="SMART" id="SM00064">
    <property type="entry name" value="FYVE"/>
    <property type="match status" value="1"/>
</dbReference>
<organism evidence="7 8">
    <name type="scientific">Fundulus heteroclitus</name>
    <name type="common">Killifish</name>
    <name type="synonym">Mummichog</name>
    <dbReference type="NCBI Taxonomy" id="8078"/>
    <lineage>
        <taxon>Eukaryota</taxon>
        <taxon>Metazoa</taxon>
        <taxon>Chordata</taxon>
        <taxon>Craniata</taxon>
        <taxon>Vertebrata</taxon>
        <taxon>Euteleostomi</taxon>
        <taxon>Actinopterygii</taxon>
        <taxon>Neopterygii</taxon>
        <taxon>Teleostei</taxon>
        <taxon>Neoteleostei</taxon>
        <taxon>Acanthomorphata</taxon>
        <taxon>Ovalentaria</taxon>
        <taxon>Atherinomorphae</taxon>
        <taxon>Cyprinodontiformes</taxon>
        <taxon>Fundulidae</taxon>
        <taxon>Fundulus</taxon>
    </lineage>
</organism>
<dbReference type="GO" id="GO:0035091">
    <property type="term" value="F:phosphatidylinositol binding"/>
    <property type="evidence" value="ECO:0007669"/>
    <property type="project" value="TreeGrafter"/>
</dbReference>
<sequence>IMDILLSDTENRKRIKKVEDAFSPSGVQLSVPGRILMGEGTLMKQGRRKWERKAFFLFNDILVYGSIVVNNSWYKKQKVIALKDIRQEDTEDSADHRHQWQICTPSKSFYVSARSYEEKQGWMAHIETCQRSLLQGDPEQGQPNLTFAKCWIPDQATQKCMRCLDKFTGINRRHHCRVCGLVVCNECSKGRGIIERIHPNKAQRICKICIHTYKEDENARKRGDSAGLGGDAEEGSSDDDWTGSHIFYKWISEKSVVGISPLRRCLQKPPLTFWGMILSSVNMQVCKSLSTTRLADLDLK</sequence>
<dbReference type="Pfam" id="PF01363">
    <property type="entry name" value="FYVE"/>
    <property type="match status" value="1"/>
</dbReference>
<dbReference type="InterPro" id="IPR001849">
    <property type="entry name" value="PH_domain"/>
</dbReference>
<dbReference type="InterPro" id="IPR011011">
    <property type="entry name" value="Znf_FYVE_PHD"/>
</dbReference>
<dbReference type="SMART" id="SM00233">
    <property type="entry name" value="PH"/>
    <property type="match status" value="1"/>
</dbReference>
<keyword evidence="1" id="KW-0479">Metal-binding</keyword>
<dbReference type="Ensembl" id="ENSFHET00000028134.1">
    <property type="protein sequence ID" value="ENSFHEP00000019002.1"/>
    <property type="gene ID" value="ENSFHEG00000020903.1"/>
</dbReference>
<dbReference type="Pfam" id="PF00169">
    <property type="entry name" value="PH"/>
    <property type="match status" value="1"/>
</dbReference>
<keyword evidence="2 4" id="KW-0863">Zinc-finger</keyword>
<feature type="domain" description="PH" evidence="5">
    <location>
        <begin position="35"/>
        <end position="131"/>
    </location>
</feature>
<dbReference type="PROSITE" id="PS50178">
    <property type="entry name" value="ZF_FYVE"/>
    <property type="match status" value="1"/>
</dbReference>
<dbReference type="Gene3D" id="3.30.40.10">
    <property type="entry name" value="Zinc/RING finger domain, C3HC4 (zinc finger)"/>
    <property type="match status" value="1"/>
</dbReference>
<dbReference type="GeneTree" id="ENSGT00940000160728"/>
<dbReference type="PANTHER" id="PTHR46280">
    <property type="entry name" value="PLECKSTRIN HOMOLOGY DOMAIN-CONTAINING FAMILY F MEMBER 2-RELATED"/>
    <property type="match status" value="1"/>
</dbReference>
<dbReference type="Gene3D" id="2.30.29.30">
    <property type="entry name" value="Pleckstrin-homology domain (PH domain)/Phosphotyrosine-binding domain (PTB)"/>
    <property type="match status" value="1"/>
</dbReference>
<feature type="domain" description="FYVE-type" evidence="6">
    <location>
        <begin position="154"/>
        <end position="214"/>
    </location>
</feature>
<dbReference type="Proteomes" id="UP000265000">
    <property type="component" value="Unplaced"/>
</dbReference>
<dbReference type="SUPFAM" id="SSF50729">
    <property type="entry name" value="PH domain-like"/>
    <property type="match status" value="1"/>
</dbReference>
<dbReference type="PANTHER" id="PTHR46280:SF2">
    <property type="entry name" value="PLECKSTRIN HOMOLOGY DOMAIN-CONTAINING FAMILY F MEMBER 1"/>
    <property type="match status" value="1"/>
</dbReference>
<reference evidence="7" key="2">
    <citation type="submission" date="2025-09" db="UniProtKB">
        <authorList>
            <consortium name="Ensembl"/>
        </authorList>
    </citation>
    <scope>IDENTIFICATION</scope>
</reference>
<dbReference type="GO" id="GO:0005769">
    <property type="term" value="C:early endosome"/>
    <property type="evidence" value="ECO:0007669"/>
    <property type="project" value="TreeGrafter"/>
</dbReference>
<dbReference type="AlphaFoldDB" id="A0A3Q2PZX3"/>
<dbReference type="STRING" id="8078.ENSFHEP00000019002"/>
<keyword evidence="3" id="KW-0862">Zinc</keyword>
<proteinExistence type="predicted"/>
<dbReference type="InterPro" id="IPR000306">
    <property type="entry name" value="Znf_FYVE"/>
</dbReference>
<evidence type="ECO:0000313" key="7">
    <source>
        <dbReference type="Ensembl" id="ENSFHEP00000019002.1"/>
    </source>
</evidence>
<accession>A0A3Q2PZX3</accession>
<dbReference type="InterPro" id="IPR013083">
    <property type="entry name" value="Znf_RING/FYVE/PHD"/>
</dbReference>
<evidence type="ECO:0000256" key="3">
    <source>
        <dbReference type="ARBA" id="ARBA00022833"/>
    </source>
</evidence>
<dbReference type="InterPro" id="IPR017455">
    <property type="entry name" value="Znf_FYVE-rel"/>
</dbReference>
<dbReference type="GO" id="GO:0008333">
    <property type="term" value="P:endosome to lysosome transport"/>
    <property type="evidence" value="ECO:0007669"/>
    <property type="project" value="TreeGrafter"/>
</dbReference>
<protein>
    <submittedName>
        <fullName evidence="7">Pleckstrin homology and FYVE domain containing 1</fullName>
    </submittedName>
</protein>
<dbReference type="PROSITE" id="PS50003">
    <property type="entry name" value="PH_DOMAIN"/>
    <property type="match status" value="1"/>
</dbReference>
<dbReference type="InterPro" id="IPR051765">
    <property type="entry name" value="PH_domain-containing_F"/>
</dbReference>
<dbReference type="InterPro" id="IPR011993">
    <property type="entry name" value="PH-like_dom_sf"/>
</dbReference>
<evidence type="ECO:0000256" key="4">
    <source>
        <dbReference type="PROSITE-ProRule" id="PRU00091"/>
    </source>
</evidence>
<dbReference type="GO" id="GO:0007032">
    <property type="term" value="P:endosome organization"/>
    <property type="evidence" value="ECO:0007669"/>
    <property type="project" value="TreeGrafter"/>
</dbReference>
<evidence type="ECO:0000256" key="2">
    <source>
        <dbReference type="ARBA" id="ARBA00022771"/>
    </source>
</evidence>
<dbReference type="SUPFAM" id="SSF57903">
    <property type="entry name" value="FYVE/PHD zinc finger"/>
    <property type="match status" value="1"/>
</dbReference>
<evidence type="ECO:0000259" key="6">
    <source>
        <dbReference type="PROSITE" id="PS50178"/>
    </source>
</evidence>
<reference evidence="7" key="1">
    <citation type="submission" date="2025-08" db="UniProtKB">
        <authorList>
            <consortium name="Ensembl"/>
        </authorList>
    </citation>
    <scope>IDENTIFICATION</scope>
</reference>
<evidence type="ECO:0000256" key="1">
    <source>
        <dbReference type="ARBA" id="ARBA00022723"/>
    </source>
</evidence>